<feature type="compositionally biased region" description="Basic and acidic residues" evidence="1">
    <location>
        <begin position="1"/>
        <end position="15"/>
    </location>
</feature>
<dbReference type="Gene3D" id="1.10.3210.10">
    <property type="entry name" value="Hypothetical protein af1432"/>
    <property type="match status" value="1"/>
</dbReference>
<accession>A0A179SJQ4</accession>
<evidence type="ECO:0000313" key="3">
    <source>
        <dbReference type="Proteomes" id="UP000078316"/>
    </source>
</evidence>
<evidence type="ECO:0000313" key="2">
    <source>
        <dbReference type="EMBL" id="OAS27250.1"/>
    </source>
</evidence>
<dbReference type="EMBL" id="LWHQ01000006">
    <property type="protein sequence ID" value="OAS27250.1"/>
    <property type="molecule type" value="Genomic_DNA"/>
</dbReference>
<sequence length="71" mass="7751">MSPEDGRDDAARDLEAVSLPRGSGHPDQFEGEEISDLVRLVTACDIHGALIERRSYKPPMPYTDASAIPRA</sequence>
<proteinExistence type="predicted"/>
<protein>
    <submittedName>
        <fullName evidence="2">Uncharacterized protein</fullName>
    </submittedName>
</protein>
<gene>
    <name evidence="2" type="ORF">A5481_02165</name>
</gene>
<comment type="caution">
    <text evidence="2">The sequence shown here is derived from an EMBL/GenBank/DDBJ whole genome shotgun (WGS) entry which is preliminary data.</text>
</comment>
<feature type="region of interest" description="Disordered" evidence="1">
    <location>
        <begin position="1"/>
        <end position="30"/>
    </location>
</feature>
<name>A0A179SJQ4_9HYPH</name>
<evidence type="ECO:0000256" key="1">
    <source>
        <dbReference type="SAM" id="MobiDB-lite"/>
    </source>
</evidence>
<dbReference type="Proteomes" id="UP000078316">
    <property type="component" value="Unassembled WGS sequence"/>
</dbReference>
<dbReference type="AlphaFoldDB" id="A0A179SJQ4"/>
<dbReference type="STRING" id="427683.A5481_02165"/>
<reference evidence="2 3" key="1">
    <citation type="submission" date="2016-04" db="EMBL/GenBank/DDBJ databases">
        <authorList>
            <person name="Evans L.H."/>
            <person name="Alamgir A."/>
            <person name="Owens N."/>
            <person name="Weber N.D."/>
            <person name="Virtaneva K."/>
            <person name="Barbian K."/>
            <person name="Babar A."/>
            <person name="Rosenke K."/>
        </authorList>
    </citation>
    <scope>NUCLEOTIDE SEQUENCE [LARGE SCALE GENOMIC DNA]</scope>
    <source>
        <strain evidence="2 3">PMB02</strain>
    </source>
</reference>
<organism evidence="2 3">
    <name type="scientific">Methylobacterium platani</name>
    <dbReference type="NCBI Taxonomy" id="427683"/>
    <lineage>
        <taxon>Bacteria</taxon>
        <taxon>Pseudomonadati</taxon>
        <taxon>Pseudomonadota</taxon>
        <taxon>Alphaproteobacteria</taxon>
        <taxon>Hyphomicrobiales</taxon>
        <taxon>Methylobacteriaceae</taxon>
        <taxon>Methylobacterium</taxon>
    </lineage>
</organism>